<evidence type="ECO:0000256" key="2">
    <source>
        <dbReference type="ARBA" id="ARBA00022908"/>
    </source>
</evidence>
<name>A0A943DH24_STRPA</name>
<evidence type="ECO:0000256" key="4">
    <source>
        <dbReference type="ARBA" id="ARBA00023172"/>
    </source>
</evidence>
<dbReference type="PROSITE" id="PS51900">
    <property type="entry name" value="CB"/>
    <property type="match status" value="1"/>
</dbReference>
<evidence type="ECO:0000259" key="7">
    <source>
        <dbReference type="PROSITE" id="PS51900"/>
    </source>
</evidence>
<dbReference type="Pfam" id="PF00589">
    <property type="entry name" value="Phage_integrase"/>
    <property type="match status" value="1"/>
</dbReference>
<dbReference type="AlphaFoldDB" id="A0A943DH24"/>
<reference evidence="8" key="1">
    <citation type="submission" date="2021-02" db="EMBL/GenBank/DDBJ databases">
        <title>Infant gut strain persistence is associated with maternal origin, phylogeny, and functional potential including surface adhesion and iron acquisition.</title>
        <authorList>
            <person name="Lou Y.C."/>
        </authorList>
    </citation>
    <scope>NUCLEOTIDE SEQUENCE</scope>
    <source>
        <strain evidence="8">L3_098_011G1_dasL3_098_011G1_concoct_7</strain>
    </source>
</reference>
<dbReference type="Pfam" id="PF14659">
    <property type="entry name" value="Phage_int_SAM_3"/>
    <property type="match status" value="1"/>
</dbReference>
<dbReference type="RefSeq" id="WP_247923456.1">
    <property type="nucleotide sequence ID" value="NZ_JALDVF010000002.1"/>
</dbReference>
<dbReference type="InterPro" id="IPR011010">
    <property type="entry name" value="DNA_brk_join_enz"/>
</dbReference>
<dbReference type="GO" id="GO:0006310">
    <property type="term" value="P:DNA recombination"/>
    <property type="evidence" value="ECO:0007669"/>
    <property type="project" value="UniProtKB-KW"/>
</dbReference>
<sequence>MASVRYLKRGKKNLWTYTIRDETSKTLAYKSGFETKKKAQIEAEKLLRKLNRGFSIDGKMTLHQLYQEWLNLKIIPSKRSQTTKNKYIIRKKVIKKLFGDTPVSQIKPSKYQRIMNDYGKTVTRDTLSRLHTSIKECIKTAQADKVFIDDFTFFAELFSSKESQPAEDKYIHSEKDLNDIIEHIKQKMDYRRSVVPYVIYLLFKTGMRFGELIALTWEDVIFEEKIIKTYRRYNTSTRKFVPPKNKTSIRAIPISDEEIDILLNLKKSQITLNKELGIINQNNFIFQHYGYVQDIPNIATVNKELKNILIKLNISPIITTKGTRHTYGSYLWHRQIDLGVIAKILGHKDISMLVEVYGHTLQEKINDEFENIRKLLK</sequence>
<dbReference type="InterPro" id="IPR013762">
    <property type="entry name" value="Integrase-like_cat_sf"/>
</dbReference>
<evidence type="ECO:0000313" key="8">
    <source>
        <dbReference type="EMBL" id="MBS5358979.1"/>
    </source>
</evidence>
<feature type="domain" description="Core-binding (CB)" evidence="7">
    <location>
        <begin position="60"/>
        <end position="142"/>
    </location>
</feature>
<dbReference type="EMBL" id="JAGZFP010000020">
    <property type="protein sequence ID" value="MBS5358979.1"/>
    <property type="molecule type" value="Genomic_DNA"/>
</dbReference>
<dbReference type="PANTHER" id="PTHR30349:SF64">
    <property type="entry name" value="PROPHAGE INTEGRASE INTD-RELATED"/>
    <property type="match status" value="1"/>
</dbReference>
<proteinExistence type="inferred from homology"/>
<dbReference type="PANTHER" id="PTHR30349">
    <property type="entry name" value="PHAGE INTEGRASE-RELATED"/>
    <property type="match status" value="1"/>
</dbReference>
<dbReference type="GO" id="GO:0003677">
    <property type="term" value="F:DNA binding"/>
    <property type="evidence" value="ECO:0007669"/>
    <property type="project" value="UniProtKB-UniRule"/>
</dbReference>
<organism evidence="8 9">
    <name type="scientific">Streptococcus parasanguinis</name>
    <dbReference type="NCBI Taxonomy" id="1318"/>
    <lineage>
        <taxon>Bacteria</taxon>
        <taxon>Bacillati</taxon>
        <taxon>Bacillota</taxon>
        <taxon>Bacilli</taxon>
        <taxon>Lactobacillales</taxon>
        <taxon>Streptococcaceae</taxon>
        <taxon>Streptococcus</taxon>
    </lineage>
</organism>
<dbReference type="InterPro" id="IPR004107">
    <property type="entry name" value="Integrase_SAM-like_N"/>
</dbReference>
<dbReference type="InterPro" id="IPR050090">
    <property type="entry name" value="Tyrosine_recombinase_XerCD"/>
</dbReference>
<comment type="caution">
    <text evidence="8">The sequence shown here is derived from an EMBL/GenBank/DDBJ whole genome shotgun (WGS) entry which is preliminary data.</text>
</comment>
<dbReference type="GO" id="GO:0015074">
    <property type="term" value="P:DNA integration"/>
    <property type="evidence" value="ECO:0007669"/>
    <property type="project" value="InterPro"/>
</dbReference>
<dbReference type="Gene3D" id="1.10.443.10">
    <property type="entry name" value="Intergrase catalytic core"/>
    <property type="match status" value="1"/>
</dbReference>
<feature type="domain" description="Tyr recombinase" evidence="6">
    <location>
        <begin position="166"/>
        <end position="370"/>
    </location>
</feature>
<dbReference type="Gene3D" id="1.10.150.130">
    <property type="match status" value="1"/>
</dbReference>
<evidence type="ECO:0000256" key="5">
    <source>
        <dbReference type="PROSITE-ProRule" id="PRU01248"/>
    </source>
</evidence>
<keyword evidence="2" id="KW-0229">DNA integration</keyword>
<evidence type="ECO:0000256" key="1">
    <source>
        <dbReference type="ARBA" id="ARBA00008857"/>
    </source>
</evidence>
<keyword evidence="3 5" id="KW-0238">DNA-binding</keyword>
<protein>
    <submittedName>
        <fullName evidence="8">Site-specific integrase</fullName>
    </submittedName>
</protein>
<evidence type="ECO:0000256" key="3">
    <source>
        <dbReference type="ARBA" id="ARBA00023125"/>
    </source>
</evidence>
<accession>A0A943DH24</accession>
<dbReference type="InterPro" id="IPR002104">
    <property type="entry name" value="Integrase_catalytic"/>
</dbReference>
<comment type="similarity">
    <text evidence="1">Belongs to the 'phage' integrase family.</text>
</comment>
<dbReference type="CDD" id="cd01189">
    <property type="entry name" value="INT_ICEBs1_C_like"/>
    <property type="match status" value="1"/>
</dbReference>
<dbReference type="InterPro" id="IPR044068">
    <property type="entry name" value="CB"/>
</dbReference>
<dbReference type="InterPro" id="IPR010998">
    <property type="entry name" value="Integrase_recombinase_N"/>
</dbReference>
<dbReference type="PROSITE" id="PS51898">
    <property type="entry name" value="TYR_RECOMBINASE"/>
    <property type="match status" value="1"/>
</dbReference>
<dbReference type="SUPFAM" id="SSF56349">
    <property type="entry name" value="DNA breaking-rejoining enzymes"/>
    <property type="match status" value="1"/>
</dbReference>
<gene>
    <name evidence="8" type="ORF">KHX87_07750</name>
</gene>
<evidence type="ECO:0000259" key="6">
    <source>
        <dbReference type="PROSITE" id="PS51898"/>
    </source>
</evidence>
<evidence type="ECO:0000313" key="9">
    <source>
        <dbReference type="Proteomes" id="UP000709219"/>
    </source>
</evidence>
<dbReference type="Proteomes" id="UP000709219">
    <property type="component" value="Unassembled WGS sequence"/>
</dbReference>
<keyword evidence="4" id="KW-0233">DNA recombination</keyword>